<keyword evidence="1" id="KW-1133">Transmembrane helix</keyword>
<dbReference type="EMBL" id="JAEVHI010000003">
    <property type="protein sequence ID" value="KAG5296147.1"/>
    <property type="molecule type" value="Genomic_DNA"/>
</dbReference>
<reference evidence="2 3" key="1">
    <citation type="submission" date="2021-01" db="EMBL/GenBank/DDBJ databases">
        <title>Chromosome-level genome assembly of a human fungal pathogen reveals clustering of transcriptionally co-regulated genes.</title>
        <authorList>
            <person name="Voorhies M."/>
            <person name="Cohen S."/>
            <person name="Shea T.P."/>
            <person name="Petrus S."/>
            <person name="Munoz J.F."/>
            <person name="Poplawski S."/>
            <person name="Goldman W.E."/>
            <person name="Michael T."/>
            <person name="Cuomo C.A."/>
            <person name="Sil A."/>
            <person name="Beyhan S."/>
        </authorList>
    </citation>
    <scope>NUCLEOTIDE SEQUENCE [LARGE SCALE GENOMIC DNA]</scope>
    <source>
        <strain evidence="2 3">G184AR</strain>
    </source>
</reference>
<gene>
    <name evidence="2" type="ORF">I7I52_06704</name>
</gene>
<evidence type="ECO:0000313" key="2">
    <source>
        <dbReference type="EMBL" id="KAG5296147.1"/>
    </source>
</evidence>
<evidence type="ECO:0000256" key="1">
    <source>
        <dbReference type="SAM" id="Phobius"/>
    </source>
</evidence>
<name>A0A8H8D082_AJECA</name>
<protein>
    <submittedName>
        <fullName evidence="2">Uncharacterized protein</fullName>
    </submittedName>
</protein>
<feature type="transmembrane region" description="Helical" evidence="1">
    <location>
        <begin position="12"/>
        <end position="28"/>
    </location>
</feature>
<dbReference type="VEuPathDB" id="FungiDB:I7I52_06704"/>
<dbReference type="Proteomes" id="UP000670092">
    <property type="component" value="Unassembled WGS sequence"/>
</dbReference>
<dbReference type="PROSITE" id="PS51257">
    <property type="entry name" value="PROKAR_LIPOPROTEIN"/>
    <property type="match status" value="1"/>
</dbReference>
<sequence length="60" mass="7239">MTLCRFTNSRRYIITFSAASSACIYMYLRAYPRSLRQHCVGRDTFFFIWSFLWDPRTSAR</sequence>
<keyword evidence="1" id="KW-0812">Transmembrane</keyword>
<accession>A0A8H8D082</accession>
<comment type="caution">
    <text evidence="2">The sequence shown here is derived from an EMBL/GenBank/DDBJ whole genome shotgun (WGS) entry which is preliminary data.</text>
</comment>
<evidence type="ECO:0000313" key="3">
    <source>
        <dbReference type="Proteomes" id="UP000670092"/>
    </source>
</evidence>
<keyword evidence="1" id="KW-0472">Membrane</keyword>
<organism evidence="2 3">
    <name type="scientific">Ajellomyces capsulatus</name>
    <name type="common">Darling's disease fungus</name>
    <name type="synonym">Histoplasma capsulatum</name>
    <dbReference type="NCBI Taxonomy" id="5037"/>
    <lineage>
        <taxon>Eukaryota</taxon>
        <taxon>Fungi</taxon>
        <taxon>Dikarya</taxon>
        <taxon>Ascomycota</taxon>
        <taxon>Pezizomycotina</taxon>
        <taxon>Eurotiomycetes</taxon>
        <taxon>Eurotiomycetidae</taxon>
        <taxon>Onygenales</taxon>
        <taxon>Ajellomycetaceae</taxon>
        <taxon>Histoplasma</taxon>
    </lineage>
</organism>
<proteinExistence type="predicted"/>
<dbReference type="AlphaFoldDB" id="A0A8H8D082"/>